<reference evidence="1 2" key="1">
    <citation type="journal article" date="2019" name="Sci. Rep.">
        <title>Orb-weaving spider Araneus ventricosus genome elucidates the spidroin gene catalogue.</title>
        <authorList>
            <person name="Kono N."/>
            <person name="Nakamura H."/>
            <person name="Ohtoshi R."/>
            <person name="Moran D.A.P."/>
            <person name="Shinohara A."/>
            <person name="Yoshida Y."/>
            <person name="Fujiwara M."/>
            <person name="Mori M."/>
            <person name="Tomita M."/>
            <person name="Arakawa K."/>
        </authorList>
    </citation>
    <scope>NUCLEOTIDE SEQUENCE [LARGE SCALE GENOMIC DNA]</scope>
</reference>
<gene>
    <name evidence="1" type="ORF">AVEN_61624_1</name>
</gene>
<sequence>MNEELNDKEKITLNFHIFALIDEASPNRADNRHCKHENEEFYTASSKLSLCPFTRRPSQKKVFSPYIAYQMLLWTCESIVECQKRLKLLRENLCF</sequence>
<protein>
    <submittedName>
        <fullName evidence="1">Uncharacterized protein</fullName>
    </submittedName>
</protein>
<dbReference type="EMBL" id="BGPR01001971">
    <property type="protein sequence ID" value="GBM65294.1"/>
    <property type="molecule type" value="Genomic_DNA"/>
</dbReference>
<keyword evidence="2" id="KW-1185">Reference proteome</keyword>
<dbReference type="Proteomes" id="UP000499080">
    <property type="component" value="Unassembled WGS sequence"/>
</dbReference>
<proteinExistence type="predicted"/>
<evidence type="ECO:0000313" key="2">
    <source>
        <dbReference type="Proteomes" id="UP000499080"/>
    </source>
</evidence>
<accession>A0A4Y2HIS0</accession>
<organism evidence="1 2">
    <name type="scientific">Araneus ventricosus</name>
    <name type="common">Orbweaver spider</name>
    <name type="synonym">Epeira ventricosa</name>
    <dbReference type="NCBI Taxonomy" id="182803"/>
    <lineage>
        <taxon>Eukaryota</taxon>
        <taxon>Metazoa</taxon>
        <taxon>Ecdysozoa</taxon>
        <taxon>Arthropoda</taxon>
        <taxon>Chelicerata</taxon>
        <taxon>Arachnida</taxon>
        <taxon>Araneae</taxon>
        <taxon>Araneomorphae</taxon>
        <taxon>Entelegynae</taxon>
        <taxon>Araneoidea</taxon>
        <taxon>Araneidae</taxon>
        <taxon>Araneus</taxon>
    </lineage>
</organism>
<name>A0A4Y2HIS0_ARAVE</name>
<evidence type="ECO:0000313" key="1">
    <source>
        <dbReference type="EMBL" id="GBM65294.1"/>
    </source>
</evidence>
<comment type="caution">
    <text evidence="1">The sequence shown here is derived from an EMBL/GenBank/DDBJ whole genome shotgun (WGS) entry which is preliminary data.</text>
</comment>
<dbReference type="AlphaFoldDB" id="A0A4Y2HIS0"/>